<name>A0ABR2HA21_9EUKA</name>
<evidence type="ECO:0000313" key="2">
    <source>
        <dbReference type="Proteomes" id="UP001470230"/>
    </source>
</evidence>
<sequence>MKIKNKLIENFLAKVERLVEMRDKKNDDKMDPDSNDSYEVIDSIPYENEINSDDDFFIFSDDQSADFGSLFTNDSVIDEIFGE</sequence>
<protein>
    <submittedName>
        <fullName evidence="1">Uncharacterized protein</fullName>
    </submittedName>
</protein>
<comment type="caution">
    <text evidence="1">The sequence shown here is derived from an EMBL/GenBank/DDBJ whole genome shotgun (WGS) entry which is preliminary data.</text>
</comment>
<dbReference type="EMBL" id="JAPFFF010000036">
    <property type="protein sequence ID" value="KAK8843070.1"/>
    <property type="molecule type" value="Genomic_DNA"/>
</dbReference>
<gene>
    <name evidence="1" type="ORF">M9Y10_025261</name>
</gene>
<keyword evidence="2" id="KW-1185">Reference proteome</keyword>
<evidence type="ECO:0000313" key="1">
    <source>
        <dbReference type="EMBL" id="KAK8843070.1"/>
    </source>
</evidence>
<organism evidence="1 2">
    <name type="scientific">Tritrichomonas musculus</name>
    <dbReference type="NCBI Taxonomy" id="1915356"/>
    <lineage>
        <taxon>Eukaryota</taxon>
        <taxon>Metamonada</taxon>
        <taxon>Parabasalia</taxon>
        <taxon>Tritrichomonadida</taxon>
        <taxon>Tritrichomonadidae</taxon>
        <taxon>Tritrichomonas</taxon>
    </lineage>
</organism>
<proteinExistence type="predicted"/>
<dbReference type="Proteomes" id="UP001470230">
    <property type="component" value="Unassembled WGS sequence"/>
</dbReference>
<accession>A0ABR2HA21</accession>
<reference evidence="1 2" key="1">
    <citation type="submission" date="2024-04" db="EMBL/GenBank/DDBJ databases">
        <title>Tritrichomonas musculus Genome.</title>
        <authorList>
            <person name="Alves-Ferreira E."/>
            <person name="Grigg M."/>
            <person name="Lorenzi H."/>
            <person name="Galac M."/>
        </authorList>
    </citation>
    <scope>NUCLEOTIDE SEQUENCE [LARGE SCALE GENOMIC DNA]</scope>
    <source>
        <strain evidence="1 2">EAF2021</strain>
    </source>
</reference>